<name>A0ABN8IZV1_9NEOP</name>
<feature type="non-terminal residue" evidence="2">
    <location>
        <position position="1"/>
    </location>
</feature>
<sequence>MPLNPAARRYPDSFDIRRKEGGRAASVATGEAGETINCPLITPGQRHIMDPDSFMTIYGTFRRGDRPALGFRAPGSPRPPAPPSLFSTRGAAGRGRRRRRLTAGRSAYVTFYTAGGF</sequence>
<proteinExistence type="predicted"/>
<evidence type="ECO:0000313" key="3">
    <source>
        <dbReference type="Proteomes" id="UP000837857"/>
    </source>
</evidence>
<dbReference type="Proteomes" id="UP000837857">
    <property type="component" value="Chromosome 7"/>
</dbReference>
<dbReference type="EMBL" id="OW152819">
    <property type="protein sequence ID" value="CAH2073061.1"/>
    <property type="molecule type" value="Genomic_DNA"/>
</dbReference>
<gene>
    <name evidence="2" type="ORF">IPOD504_LOCUS15464</name>
</gene>
<evidence type="ECO:0000313" key="2">
    <source>
        <dbReference type="EMBL" id="CAH2073061.1"/>
    </source>
</evidence>
<evidence type="ECO:0000256" key="1">
    <source>
        <dbReference type="SAM" id="MobiDB-lite"/>
    </source>
</evidence>
<accession>A0ABN8IZV1</accession>
<protein>
    <submittedName>
        <fullName evidence="2">Uncharacterized protein</fullName>
    </submittedName>
</protein>
<feature type="region of interest" description="Disordered" evidence="1">
    <location>
        <begin position="73"/>
        <end position="99"/>
    </location>
</feature>
<keyword evidence="3" id="KW-1185">Reference proteome</keyword>
<organism evidence="2 3">
    <name type="scientific">Iphiclides podalirius</name>
    <name type="common">scarce swallowtail</name>
    <dbReference type="NCBI Taxonomy" id="110791"/>
    <lineage>
        <taxon>Eukaryota</taxon>
        <taxon>Metazoa</taxon>
        <taxon>Ecdysozoa</taxon>
        <taxon>Arthropoda</taxon>
        <taxon>Hexapoda</taxon>
        <taxon>Insecta</taxon>
        <taxon>Pterygota</taxon>
        <taxon>Neoptera</taxon>
        <taxon>Endopterygota</taxon>
        <taxon>Lepidoptera</taxon>
        <taxon>Glossata</taxon>
        <taxon>Ditrysia</taxon>
        <taxon>Papilionoidea</taxon>
        <taxon>Papilionidae</taxon>
        <taxon>Papilioninae</taxon>
        <taxon>Iphiclides</taxon>
    </lineage>
</organism>
<reference evidence="2" key="1">
    <citation type="submission" date="2022-03" db="EMBL/GenBank/DDBJ databases">
        <authorList>
            <person name="Martin H S."/>
        </authorList>
    </citation>
    <scope>NUCLEOTIDE SEQUENCE</scope>
</reference>